<dbReference type="Pfam" id="PF00144">
    <property type="entry name" value="Beta-lactamase"/>
    <property type="match status" value="1"/>
</dbReference>
<dbReference type="Proteomes" id="UP001241848">
    <property type="component" value="Unassembled WGS sequence"/>
</dbReference>
<organism evidence="2 3">
    <name type="scientific">Paenibacillus zeirhizosphaerae</name>
    <dbReference type="NCBI Taxonomy" id="2987519"/>
    <lineage>
        <taxon>Bacteria</taxon>
        <taxon>Bacillati</taxon>
        <taxon>Bacillota</taxon>
        <taxon>Bacilli</taxon>
        <taxon>Bacillales</taxon>
        <taxon>Paenibacillaceae</taxon>
        <taxon>Paenibacillus</taxon>
    </lineage>
</organism>
<dbReference type="InterPro" id="IPR050789">
    <property type="entry name" value="Diverse_Enzym_Activities"/>
</dbReference>
<dbReference type="SUPFAM" id="SSF56601">
    <property type="entry name" value="beta-lactamase/transpeptidase-like"/>
    <property type="match status" value="1"/>
</dbReference>
<dbReference type="PANTHER" id="PTHR43283">
    <property type="entry name" value="BETA-LACTAMASE-RELATED"/>
    <property type="match status" value="1"/>
</dbReference>
<dbReference type="InterPro" id="IPR012338">
    <property type="entry name" value="Beta-lactam/transpept-like"/>
</dbReference>
<feature type="domain" description="Beta-lactamase-related" evidence="1">
    <location>
        <begin position="14"/>
        <end position="372"/>
    </location>
</feature>
<evidence type="ECO:0000259" key="1">
    <source>
        <dbReference type="Pfam" id="PF00144"/>
    </source>
</evidence>
<reference evidence="2 3" key="1">
    <citation type="submission" date="2022-10" db="EMBL/GenBank/DDBJ databases">
        <title>Paenibacillus description and whole genome data of maize root bacterial community.</title>
        <authorList>
            <person name="Marton D."/>
            <person name="Farkas M."/>
            <person name="Cserhati M."/>
        </authorList>
    </citation>
    <scope>NUCLEOTIDE SEQUENCE [LARGE SCALE GENOMIC DNA]</scope>
    <source>
        <strain evidence="2 3">P96</strain>
    </source>
</reference>
<proteinExistence type="predicted"/>
<keyword evidence="3" id="KW-1185">Reference proteome</keyword>
<dbReference type="Gene3D" id="3.40.710.10">
    <property type="entry name" value="DD-peptidase/beta-lactamase superfamily"/>
    <property type="match status" value="1"/>
</dbReference>
<dbReference type="EMBL" id="JAPCKK010000031">
    <property type="protein sequence ID" value="MDP4099046.1"/>
    <property type="molecule type" value="Genomic_DNA"/>
</dbReference>
<name>A0ABT9FWE5_9BACL</name>
<evidence type="ECO:0000313" key="3">
    <source>
        <dbReference type="Proteomes" id="UP001241848"/>
    </source>
</evidence>
<comment type="caution">
    <text evidence="2">The sequence shown here is derived from an EMBL/GenBank/DDBJ whole genome shotgun (WGS) entry which is preliminary data.</text>
</comment>
<dbReference type="RefSeq" id="WP_305756662.1">
    <property type="nucleotide sequence ID" value="NZ_JAPCKK010000031.1"/>
</dbReference>
<sequence length="390" mass="42657">MRSIDLEFLQTKVNEVINRTLEEKRVVGTVVQIALGGNLVYSRAAGMADREQQRPMKENALFRYASVTKPIVSTAALVLISQGRLQLNDLVERWLPNFRPKLPHGQDVSITVHHLITHTAGLTYRFFQEDQGAYELAGVSDGMELAGITLEENLQRLASVPLLYEPGTMWRYSIATDVLGAVIEKVTGLPLSEAVKLLVTQPLAMNDTDFAAVDNERLTAAYADSSGEPRRLLEFDTIPFVEGTAGFRLAPVRANDKTAYPSGGAGMVGSAEDFLKLLEALRQGGAPILPKELVTEMTTNQIGDLEMPYWPGRGFGLGFTLLKDPAAADTPESLGTWRMGGTYGHSWFVDPIEELSVVAFTNTALEGMSGRYTTELCEAVYAGVRGVKKE</sequence>
<accession>A0ABT9FWE5</accession>
<dbReference type="InterPro" id="IPR001466">
    <property type="entry name" value="Beta-lactam-related"/>
</dbReference>
<dbReference type="PANTHER" id="PTHR43283:SF3">
    <property type="entry name" value="BETA-LACTAMASE FAMILY PROTEIN (AFU_ORTHOLOGUE AFUA_5G07500)"/>
    <property type="match status" value="1"/>
</dbReference>
<gene>
    <name evidence="2" type="ORF">OIN60_20170</name>
</gene>
<protein>
    <submittedName>
        <fullName evidence="2">Beta-lactamase family protein</fullName>
    </submittedName>
</protein>
<evidence type="ECO:0000313" key="2">
    <source>
        <dbReference type="EMBL" id="MDP4099046.1"/>
    </source>
</evidence>